<name>A0AA41CAW1_STEMA</name>
<evidence type="ECO:0000313" key="2">
    <source>
        <dbReference type="EMBL" id="MBH1639411.1"/>
    </source>
</evidence>
<organism evidence="2 3">
    <name type="scientific">Stenotrophomonas maltophilia</name>
    <name type="common">Pseudomonas maltophilia</name>
    <name type="synonym">Xanthomonas maltophilia</name>
    <dbReference type="NCBI Taxonomy" id="40324"/>
    <lineage>
        <taxon>Bacteria</taxon>
        <taxon>Pseudomonadati</taxon>
        <taxon>Pseudomonadota</taxon>
        <taxon>Gammaproteobacteria</taxon>
        <taxon>Lysobacterales</taxon>
        <taxon>Lysobacteraceae</taxon>
        <taxon>Stenotrophomonas</taxon>
        <taxon>Stenotrophomonas maltophilia group</taxon>
    </lineage>
</organism>
<dbReference type="Gene3D" id="3.20.20.80">
    <property type="entry name" value="Glycosidases"/>
    <property type="match status" value="1"/>
</dbReference>
<dbReference type="InterPro" id="IPR027849">
    <property type="entry name" value="DUF4434"/>
</dbReference>
<dbReference type="SUPFAM" id="SSF51658">
    <property type="entry name" value="Xylose isomerase-like"/>
    <property type="match status" value="1"/>
</dbReference>
<gene>
    <name evidence="2" type="ORF">I5U57_08145</name>
</gene>
<dbReference type="Pfam" id="PF14488">
    <property type="entry name" value="DUF4434"/>
    <property type="match status" value="1"/>
</dbReference>
<dbReference type="Proteomes" id="UP000616785">
    <property type="component" value="Unassembled WGS sequence"/>
</dbReference>
<dbReference type="EMBL" id="JADUNO010000019">
    <property type="protein sequence ID" value="MBH1639411.1"/>
    <property type="molecule type" value="Genomic_DNA"/>
</dbReference>
<dbReference type="InterPro" id="IPR036237">
    <property type="entry name" value="Xyl_isomerase-like_sf"/>
</dbReference>
<dbReference type="AlphaFoldDB" id="A0AA41CAW1"/>
<protein>
    <submittedName>
        <fullName evidence="2">DUF4434 domain-containing protein</fullName>
    </submittedName>
</protein>
<feature type="domain" description="DUF4434" evidence="1">
    <location>
        <begin position="43"/>
        <end position="324"/>
    </location>
</feature>
<sequence length="334" mass="36733">MVRPDLPADPSSPLRRRLLRAAVLAPLAGTLATLPGCSLPVQVDGTFLQPWRSHLQWGLADWQRSLKLAHTLGCRQLVLQWTGIVGGSDGDWSLPDGSLQQLFTAAGENGIRIRVGLPFQQRWWQAIAADDATLQAFLAESLAHARSWLAQAPWAQQPAFGGWYLPYELEQYHWADPARQQWLAQWLHGLVQAASARGGDCASSCYFSRLQTDGNLVTLWQAVLAQATLRPMVQDGVGVAGAGNVQQLQPLLDHFHAHGIGFDAIVELFRELPDGPADGSGFKGETADAARIQRQLAWARDSGAQHVLVYALEPWLTQDTPQAAALRRRWGLRQ</sequence>
<comment type="caution">
    <text evidence="2">The sequence shown here is derived from an EMBL/GenBank/DDBJ whole genome shotgun (WGS) entry which is preliminary data.</text>
</comment>
<evidence type="ECO:0000259" key="1">
    <source>
        <dbReference type="Pfam" id="PF14488"/>
    </source>
</evidence>
<evidence type="ECO:0000313" key="3">
    <source>
        <dbReference type="Proteomes" id="UP000616785"/>
    </source>
</evidence>
<accession>A0AA41CAW1</accession>
<proteinExistence type="predicted"/>
<reference evidence="2" key="1">
    <citation type="submission" date="2020-11" db="EMBL/GenBank/DDBJ databases">
        <title>Enhanced detection system for hospital associated transmission using whole genome sequencing surveillance.</title>
        <authorList>
            <person name="Harrison L.H."/>
            <person name="Van Tyne D."/>
            <person name="Marsh J.W."/>
            <person name="Griffith M.P."/>
            <person name="Snyder D.J."/>
            <person name="Cooper V.S."/>
            <person name="Mustapha M."/>
        </authorList>
    </citation>
    <scope>NUCLEOTIDE SEQUENCE</scope>
    <source>
        <strain evidence="2">STEN00092</strain>
    </source>
</reference>